<gene>
    <name evidence="5" type="primary">ssb</name>
    <name evidence="5" type="ORF">HQM25_08035</name>
</gene>
<dbReference type="Proteomes" id="UP000502498">
    <property type="component" value="Chromosome"/>
</dbReference>
<dbReference type="HAMAP" id="MF_00984">
    <property type="entry name" value="SSB"/>
    <property type="match status" value="1"/>
</dbReference>
<evidence type="ECO:0000313" key="6">
    <source>
        <dbReference type="Proteomes" id="UP000502498"/>
    </source>
</evidence>
<evidence type="ECO:0000313" key="5">
    <source>
        <dbReference type="EMBL" id="QKJ19321.1"/>
    </source>
</evidence>
<comment type="subunit">
    <text evidence="2">Homotetramer.</text>
</comment>
<keyword evidence="1 2" id="KW-0238">DNA-binding</keyword>
<evidence type="ECO:0000256" key="2">
    <source>
        <dbReference type="HAMAP-Rule" id="MF_00984"/>
    </source>
</evidence>
<organism evidence="5 6">
    <name type="scientific">Microbacterium hominis</name>
    <dbReference type="NCBI Taxonomy" id="162426"/>
    <lineage>
        <taxon>Bacteria</taxon>
        <taxon>Bacillati</taxon>
        <taxon>Actinomycetota</taxon>
        <taxon>Actinomycetes</taxon>
        <taxon>Micrococcales</taxon>
        <taxon>Microbacteriaceae</taxon>
        <taxon>Microbacterium</taxon>
    </lineage>
</organism>
<dbReference type="EMBL" id="CP054038">
    <property type="protein sequence ID" value="QKJ19321.1"/>
    <property type="molecule type" value="Genomic_DNA"/>
</dbReference>
<dbReference type="RefSeq" id="WP_172989762.1">
    <property type="nucleotide sequence ID" value="NZ_CP054038.1"/>
</dbReference>
<reference evidence="5 6" key="1">
    <citation type="submission" date="2020-05" db="EMBL/GenBank/DDBJ databases">
        <title>Strain PA2F3 complete genome.</title>
        <authorList>
            <person name="Kim Y.-S."/>
            <person name="Kim S.-J."/>
            <person name="Jung H.-k."/>
            <person name="Kim S.-E."/>
            <person name="Kim K.-H."/>
        </authorList>
    </citation>
    <scope>NUCLEOTIDE SEQUENCE [LARGE SCALE GENOMIC DNA]</scope>
    <source>
        <strain evidence="5 6">PA2F3</strain>
    </source>
</reference>
<dbReference type="Gene3D" id="2.40.50.140">
    <property type="entry name" value="Nucleic acid-binding proteins"/>
    <property type="match status" value="1"/>
</dbReference>
<proteinExistence type="inferred from homology"/>
<evidence type="ECO:0000256" key="4">
    <source>
        <dbReference type="SAM" id="MobiDB-lite"/>
    </source>
</evidence>
<dbReference type="NCBIfam" id="TIGR00621">
    <property type="entry name" value="ssb"/>
    <property type="match status" value="1"/>
</dbReference>
<accession>A0A7D4TGG7</accession>
<dbReference type="GO" id="GO:0009295">
    <property type="term" value="C:nucleoid"/>
    <property type="evidence" value="ECO:0007669"/>
    <property type="project" value="TreeGrafter"/>
</dbReference>
<name>A0A7D4TGG7_9MICO</name>
<evidence type="ECO:0000256" key="3">
    <source>
        <dbReference type="RuleBase" id="RU000524"/>
    </source>
</evidence>
<dbReference type="PANTHER" id="PTHR10302">
    <property type="entry name" value="SINGLE-STRANDED DNA-BINDING PROTEIN"/>
    <property type="match status" value="1"/>
</dbReference>
<evidence type="ECO:0000256" key="1">
    <source>
        <dbReference type="ARBA" id="ARBA00023125"/>
    </source>
</evidence>
<dbReference type="PANTHER" id="PTHR10302:SF27">
    <property type="entry name" value="SINGLE-STRANDED DNA-BINDING PROTEIN"/>
    <property type="match status" value="1"/>
</dbReference>
<dbReference type="InterPro" id="IPR011344">
    <property type="entry name" value="ssDNA-bd"/>
</dbReference>
<comment type="caution">
    <text evidence="2">Lacks conserved residue(s) required for the propagation of feature annotation.</text>
</comment>
<dbReference type="InterPro" id="IPR012340">
    <property type="entry name" value="NA-bd_OB-fold"/>
</dbReference>
<dbReference type="Pfam" id="PF00436">
    <property type="entry name" value="SSB"/>
    <property type="match status" value="1"/>
</dbReference>
<protein>
    <recommendedName>
        <fullName evidence="2 3">Single-stranded DNA-binding protein</fullName>
        <shortName evidence="2">SSB</shortName>
    </recommendedName>
</protein>
<dbReference type="InterPro" id="IPR000424">
    <property type="entry name" value="Primosome_PriB/ssb"/>
</dbReference>
<dbReference type="CDD" id="cd04496">
    <property type="entry name" value="SSB_OBF"/>
    <property type="match status" value="1"/>
</dbReference>
<dbReference type="GO" id="GO:0003697">
    <property type="term" value="F:single-stranded DNA binding"/>
    <property type="evidence" value="ECO:0007669"/>
    <property type="project" value="UniProtKB-UniRule"/>
</dbReference>
<sequence length="178" mass="18611">MNAVITISGNVATQPESRANSAGMTIANFRVACNERRFDRASGQWVSAGTSFYTVSAFRSLGDHVLHSVKKGDPVIVSGRLRVREWDNGERRGTAVDIEAEAVGHDLRWGTAVYSKRPGSPSPTPATGTDQRAESDGWAAPGLDEATWAVAAVGDGADAAPAEAADAAAPADEAMVPF</sequence>
<dbReference type="GO" id="GO:0006260">
    <property type="term" value="P:DNA replication"/>
    <property type="evidence" value="ECO:0007669"/>
    <property type="project" value="InterPro"/>
</dbReference>
<feature type="region of interest" description="Disordered" evidence="4">
    <location>
        <begin position="112"/>
        <end position="140"/>
    </location>
</feature>
<feature type="region of interest" description="Disordered" evidence="4">
    <location>
        <begin position="158"/>
        <end position="178"/>
    </location>
</feature>
<dbReference type="PROSITE" id="PS50935">
    <property type="entry name" value="SSB"/>
    <property type="match status" value="1"/>
</dbReference>
<dbReference type="AlphaFoldDB" id="A0A7D4TGG7"/>
<dbReference type="SUPFAM" id="SSF50249">
    <property type="entry name" value="Nucleic acid-binding proteins"/>
    <property type="match status" value="1"/>
</dbReference>